<dbReference type="PANTHER" id="PTHR42877">
    <property type="entry name" value="L-ORNITHINE N(5)-MONOOXYGENASE-RELATED"/>
    <property type="match status" value="1"/>
</dbReference>
<feature type="domain" description="FAD/NAD(P)-binding" evidence="2">
    <location>
        <begin position="33"/>
        <end position="231"/>
    </location>
</feature>
<protein>
    <recommendedName>
        <fullName evidence="2">FAD/NAD(P)-binding domain-containing protein</fullName>
    </recommendedName>
</protein>
<accession>A0AAD7TRL7</accession>
<comment type="similarity">
    <text evidence="1">Belongs to the FAD-binding monooxygenase family.</text>
</comment>
<sequence length="575" mass="64995">MPAGGIPSTPDVPAADGTPFVLGKFCIDEYRQMKVIVMGAGYSGITAGIKLPQHIPNLQLTIYEKNAGYQLSFEEKKDWSSFYAPGPEIRKYLEGVVQKYKLMRYIKLSHEITGARYNELTGKWHIRVRRTDGATGKAEEFEDIADVFVNATGPLSRWNWPDIEGLKDFKGELHHSAGFDPGEKTWQEVADGWKDKKVAVIGIGSSALQIVAALQPRVGTLVNYVRGKTWIALPVAEGAFPRYMGREPNHAEDFTFTREEIVRFQNDPQFYRNFRHGLEQELHNAHAITLRGSPVQLMAQAAFKKNMEERLSKKPWIAEKLLPGFPAACRRLTPAPGYLEALCADNADFITIPIKRMTPTGIETTDGQHQGLDVIFCATGYETSYQMPMPIIGRDGIELNKRWSPHPETYLALAVDGFPNFFSILGPNSGIGTGSLLAIMEAQVMYVARAIGKMQRERIRSMEPKLEAVRAFDAYLEAYFQTTVFTQNCRSWYKLGREEGRVVALWPGSTLHAMRAIEHPRWEDYKYEPLEAGEQNMFYWLGEGQTYNQKTFSGDRAWYLSPPYLDIPPVPTDEE</sequence>
<dbReference type="Pfam" id="PF07992">
    <property type="entry name" value="Pyr_redox_2"/>
    <property type="match status" value="1"/>
</dbReference>
<evidence type="ECO:0000313" key="3">
    <source>
        <dbReference type="EMBL" id="KAJ8475161.1"/>
    </source>
</evidence>
<dbReference type="InterPro" id="IPR051209">
    <property type="entry name" value="FAD-bind_Monooxygenase_sf"/>
</dbReference>
<evidence type="ECO:0000256" key="1">
    <source>
        <dbReference type="ARBA" id="ARBA00010139"/>
    </source>
</evidence>
<dbReference type="PANTHER" id="PTHR42877:SF7">
    <property type="entry name" value="FLAVIN-BINDING MONOOXYGENASE-RELATED"/>
    <property type="match status" value="1"/>
</dbReference>
<proteinExistence type="inferred from homology"/>
<dbReference type="Gene3D" id="3.50.50.60">
    <property type="entry name" value="FAD/NAD(P)-binding domain"/>
    <property type="match status" value="2"/>
</dbReference>
<comment type="caution">
    <text evidence="3">The sequence shown here is derived from an EMBL/GenBank/DDBJ whole genome shotgun (WGS) entry which is preliminary data.</text>
</comment>
<name>A0AAD7TRL7_9APHY</name>
<keyword evidence="4" id="KW-1185">Reference proteome</keyword>
<evidence type="ECO:0000259" key="2">
    <source>
        <dbReference type="Pfam" id="PF07992"/>
    </source>
</evidence>
<dbReference type="GO" id="GO:0016491">
    <property type="term" value="F:oxidoreductase activity"/>
    <property type="evidence" value="ECO:0007669"/>
    <property type="project" value="InterPro"/>
</dbReference>
<dbReference type="SUPFAM" id="SSF51905">
    <property type="entry name" value="FAD/NAD(P)-binding domain"/>
    <property type="match status" value="1"/>
</dbReference>
<dbReference type="AlphaFoldDB" id="A0AAD7TRL7"/>
<dbReference type="EMBL" id="JAPEVG010000167">
    <property type="protein sequence ID" value="KAJ8475161.1"/>
    <property type="molecule type" value="Genomic_DNA"/>
</dbReference>
<reference evidence="3" key="1">
    <citation type="submission" date="2022-11" db="EMBL/GenBank/DDBJ databases">
        <title>Genome Sequence of Cubamyces cubensis.</title>
        <authorList>
            <person name="Buettner E."/>
        </authorList>
    </citation>
    <scope>NUCLEOTIDE SEQUENCE</scope>
    <source>
        <strain evidence="3">MPL-01</strain>
    </source>
</reference>
<dbReference type="Proteomes" id="UP001215151">
    <property type="component" value="Unassembled WGS sequence"/>
</dbReference>
<dbReference type="InterPro" id="IPR023753">
    <property type="entry name" value="FAD/NAD-binding_dom"/>
</dbReference>
<evidence type="ECO:0000313" key="4">
    <source>
        <dbReference type="Proteomes" id="UP001215151"/>
    </source>
</evidence>
<organism evidence="3 4">
    <name type="scientific">Trametes cubensis</name>
    <dbReference type="NCBI Taxonomy" id="1111947"/>
    <lineage>
        <taxon>Eukaryota</taxon>
        <taxon>Fungi</taxon>
        <taxon>Dikarya</taxon>
        <taxon>Basidiomycota</taxon>
        <taxon>Agaricomycotina</taxon>
        <taxon>Agaricomycetes</taxon>
        <taxon>Polyporales</taxon>
        <taxon>Polyporaceae</taxon>
        <taxon>Trametes</taxon>
    </lineage>
</organism>
<gene>
    <name evidence="3" type="ORF">ONZ51_g6747</name>
</gene>
<dbReference type="InterPro" id="IPR036188">
    <property type="entry name" value="FAD/NAD-bd_sf"/>
</dbReference>